<name>A0ABY4QC27_9STAP</name>
<dbReference type="RefSeq" id="WP_167380381.1">
    <property type="nucleotide sequence ID" value="NZ_CP093217.1"/>
</dbReference>
<sequence length="58" mass="6938">MKKRYIKVLGLYSFSTLIPTLLLNERRFGNHIFKWLLRTLVGYGIFAYGLHFLSKFKQ</sequence>
<proteinExistence type="predicted"/>
<evidence type="ECO:0008006" key="4">
    <source>
        <dbReference type="Google" id="ProtNLM"/>
    </source>
</evidence>
<evidence type="ECO:0000313" key="3">
    <source>
        <dbReference type="Proteomes" id="UP001056588"/>
    </source>
</evidence>
<protein>
    <recommendedName>
        <fullName evidence="4">CPBP family intramembrane metalloprotease</fullName>
    </recommendedName>
</protein>
<evidence type="ECO:0000256" key="1">
    <source>
        <dbReference type="SAM" id="Phobius"/>
    </source>
</evidence>
<keyword evidence="1" id="KW-0812">Transmembrane</keyword>
<keyword evidence="3" id="KW-1185">Reference proteome</keyword>
<gene>
    <name evidence="2" type="ORF">MNY58_02650</name>
</gene>
<feature type="transmembrane region" description="Helical" evidence="1">
    <location>
        <begin position="5"/>
        <end position="23"/>
    </location>
</feature>
<keyword evidence="1" id="KW-1133">Transmembrane helix</keyword>
<reference evidence="2" key="1">
    <citation type="submission" date="2022-03" db="EMBL/GenBank/DDBJ databases">
        <title>Complete Genome Sequence of Staphylococcus edaphicus strain CCM 8731.</title>
        <authorList>
            <person name="Rimmer C.O."/>
            <person name="Thomas J.C."/>
        </authorList>
    </citation>
    <scope>NUCLEOTIDE SEQUENCE</scope>
    <source>
        <strain evidence="2">CCM 8731</strain>
    </source>
</reference>
<evidence type="ECO:0000313" key="2">
    <source>
        <dbReference type="EMBL" id="UQW82026.1"/>
    </source>
</evidence>
<dbReference type="EMBL" id="CP093217">
    <property type="protein sequence ID" value="UQW82026.1"/>
    <property type="molecule type" value="Genomic_DNA"/>
</dbReference>
<feature type="transmembrane region" description="Helical" evidence="1">
    <location>
        <begin position="35"/>
        <end position="53"/>
    </location>
</feature>
<dbReference type="Proteomes" id="UP001056588">
    <property type="component" value="Chromosome"/>
</dbReference>
<keyword evidence="1" id="KW-0472">Membrane</keyword>
<accession>A0ABY4QC27</accession>
<organism evidence="2 3">
    <name type="scientific">Staphylococcus edaphicus</name>
    <dbReference type="NCBI Taxonomy" id="1955013"/>
    <lineage>
        <taxon>Bacteria</taxon>
        <taxon>Bacillati</taxon>
        <taxon>Bacillota</taxon>
        <taxon>Bacilli</taxon>
        <taxon>Bacillales</taxon>
        <taxon>Staphylococcaceae</taxon>
        <taxon>Staphylococcus</taxon>
    </lineage>
</organism>